<dbReference type="RefSeq" id="WP_020191936.1">
    <property type="nucleotide sequence ID" value="NZ_CP015879.1"/>
</dbReference>
<evidence type="ECO:0000313" key="4">
    <source>
        <dbReference type="Proteomes" id="UP000077748"/>
    </source>
</evidence>
<dbReference type="CDD" id="cd06974">
    <property type="entry name" value="TerD_like"/>
    <property type="match status" value="1"/>
</dbReference>
<gene>
    <name evidence="3" type="ORF">A9C11_32090</name>
</gene>
<evidence type="ECO:0000259" key="2">
    <source>
        <dbReference type="PROSITE" id="PS50234"/>
    </source>
</evidence>
<keyword evidence="1" id="KW-0778">Tellurium resistance</keyword>
<proteinExistence type="predicted"/>
<organism evidence="3 4">
    <name type="scientific">Pseudomonas citronellolis</name>
    <dbReference type="NCBI Taxonomy" id="53408"/>
    <lineage>
        <taxon>Bacteria</taxon>
        <taxon>Pseudomonadati</taxon>
        <taxon>Pseudomonadota</taxon>
        <taxon>Gammaproteobacteria</taxon>
        <taxon>Pseudomonadales</taxon>
        <taxon>Pseudomonadaceae</taxon>
        <taxon>Pseudomonas</taxon>
    </lineage>
</organism>
<dbReference type="PROSITE" id="PS50234">
    <property type="entry name" value="VWFA"/>
    <property type="match status" value="1"/>
</dbReference>
<evidence type="ECO:0000256" key="1">
    <source>
        <dbReference type="ARBA" id="ARBA00022686"/>
    </source>
</evidence>
<protein>
    <submittedName>
        <fullName evidence="3">Tellurium resistance protein</fullName>
    </submittedName>
</protein>
<sequence length="419" mass="45533">MQISQGQRIPLSNLIQGQSLSLAIQINSPHTVDLACFGLDAAGKLSDDRYMIFFNQPISPCGSLKQAGAEFSLSLAGLPSSIDRLVFTAAIDGAGAMRDIQSSSFLVKDPTGQIVATCPFAGNTFAGEKAIMVADVYRKDGQWRLASNLQGFNEGLSALVKHFGGEVADDAAPASSPAPAPAQATISLEKKVAAAAPQLISLAKKAQVSLEKAKLTHVKARVALVLDASGSMNSQYSKGRVQEVVNRLLPLAVHFDDDGSIDCWAFAAKPQKLSEITLSNYQDFINTDNYGWRDWNVGSRINDEPRVMEQVINYYLNDGDRSPVYVLFISDGGVHENRKITKLMTEAAKLPLYWQFVGLGGHGYGILEKLDDMKGRVVDNCGFFALDDLHQVSEEHLYDQLMEEFPSWIKEASAKGIIA</sequence>
<dbReference type="GO" id="GO:0046690">
    <property type="term" value="P:response to tellurium ion"/>
    <property type="evidence" value="ECO:0007669"/>
    <property type="project" value="UniProtKB-KW"/>
</dbReference>
<name>A0A1A9KMM8_9PSED</name>
<dbReference type="Pfam" id="PF02342">
    <property type="entry name" value="TerD"/>
    <property type="match status" value="1"/>
</dbReference>
<keyword evidence="3" id="KW-0614">Plasmid</keyword>
<dbReference type="AlphaFoldDB" id="A0A1A9KMM8"/>
<dbReference type="InterPro" id="IPR002035">
    <property type="entry name" value="VWF_A"/>
</dbReference>
<dbReference type="Pfam" id="PF10138">
    <property type="entry name" value="vWA-TerF-like"/>
    <property type="match status" value="1"/>
</dbReference>
<dbReference type="InterPro" id="IPR036465">
    <property type="entry name" value="vWFA_dom_sf"/>
</dbReference>
<dbReference type="Gene3D" id="2.60.60.30">
    <property type="entry name" value="sav2460 like domains"/>
    <property type="match status" value="1"/>
</dbReference>
<geneLocation type="plasmid" evidence="4">
    <name>prbl16</name>
</geneLocation>
<dbReference type="PANTHER" id="PTHR32097:SF3">
    <property type="entry name" value="TELLURITE RESISTANCE PROTEIN"/>
    <property type="match status" value="1"/>
</dbReference>
<dbReference type="Proteomes" id="UP000077748">
    <property type="component" value="Plasmid pRBL16"/>
</dbReference>
<dbReference type="SUPFAM" id="SSF53300">
    <property type="entry name" value="vWA-like"/>
    <property type="match status" value="1"/>
</dbReference>
<dbReference type="GeneID" id="93444653"/>
<dbReference type="InterPro" id="IPR051324">
    <property type="entry name" value="Stress/Tellurium_Resist"/>
</dbReference>
<dbReference type="InterPro" id="IPR019303">
    <property type="entry name" value="vWA_TerF_C"/>
</dbReference>
<evidence type="ECO:0000313" key="3">
    <source>
        <dbReference type="EMBL" id="ANI18709.1"/>
    </source>
</evidence>
<dbReference type="EMBL" id="CP015879">
    <property type="protein sequence ID" value="ANI18709.1"/>
    <property type="molecule type" value="Genomic_DNA"/>
</dbReference>
<accession>A0A1A9KMM8</accession>
<feature type="domain" description="VWFA" evidence="2">
    <location>
        <begin position="221"/>
        <end position="401"/>
    </location>
</feature>
<dbReference type="Gene3D" id="3.40.50.410">
    <property type="entry name" value="von Willebrand factor, type A domain"/>
    <property type="match status" value="1"/>
</dbReference>
<dbReference type="InterPro" id="IPR003325">
    <property type="entry name" value="TerD"/>
</dbReference>
<reference evidence="3 4" key="1">
    <citation type="submission" date="2016-05" db="EMBL/GenBank/DDBJ databases">
        <title>Genome Sequence of Pseudomonas citronellolis Strain SJTE-3, an Estrogens and Persistent Organic Pollutants degradation strain.</title>
        <authorList>
            <person name="Liang R."/>
        </authorList>
    </citation>
    <scope>NUCLEOTIDE SEQUENCE [LARGE SCALE GENOMIC DNA]</scope>
    <source>
        <strain evidence="3 4">SJTE-3</strain>
        <plasmid evidence="4">Plasmid prbl16</plasmid>
    </source>
</reference>
<dbReference type="PANTHER" id="PTHR32097">
    <property type="entry name" value="CAMP-BINDING PROTEIN 1-RELATED"/>
    <property type="match status" value="1"/>
</dbReference>